<evidence type="ECO:0000313" key="2">
    <source>
        <dbReference type="EMBL" id="KAG9239829.1"/>
    </source>
</evidence>
<evidence type="ECO:0000313" key="3">
    <source>
        <dbReference type="Proteomes" id="UP000887226"/>
    </source>
</evidence>
<gene>
    <name evidence="2" type="ORF">BJ878DRAFT_20201</name>
</gene>
<dbReference type="AlphaFoldDB" id="A0A9P7YU22"/>
<keyword evidence="3" id="KW-1185">Reference proteome</keyword>
<evidence type="ECO:0000256" key="1">
    <source>
        <dbReference type="SAM" id="MobiDB-lite"/>
    </source>
</evidence>
<dbReference type="Proteomes" id="UP000887226">
    <property type="component" value="Unassembled WGS sequence"/>
</dbReference>
<feature type="region of interest" description="Disordered" evidence="1">
    <location>
        <begin position="115"/>
        <end position="136"/>
    </location>
</feature>
<reference evidence="2" key="1">
    <citation type="journal article" date="2021" name="IMA Fungus">
        <title>Genomic characterization of three marine fungi, including Emericellopsis atlantica sp. nov. with signatures of a generalist lifestyle and marine biomass degradation.</title>
        <authorList>
            <person name="Hagestad O.C."/>
            <person name="Hou L."/>
            <person name="Andersen J.H."/>
            <person name="Hansen E.H."/>
            <person name="Altermark B."/>
            <person name="Li C."/>
            <person name="Kuhnert E."/>
            <person name="Cox R.J."/>
            <person name="Crous P.W."/>
            <person name="Spatafora J.W."/>
            <person name="Lail K."/>
            <person name="Amirebrahimi M."/>
            <person name="Lipzen A."/>
            <person name="Pangilinan J."/>
            <person name="Andreopoulos W."/>
            <person name="Hayes R.D."/>
            <person name="Ng V."/>
            <person name="Grigoriev I.V."/>
            <person name="Jackson S.A."/>
            <person name="Sutton T.D.S."/>
            <person name="Dobson A.D.W."/>
            <person name="Rama T."/>
        </authorList>
    </citation>
    <scope>NUCLEOTIDE SEQUENCE</scope>
    <source>
        <strain evidence="2">TRa3180A</strain>
    </source>
</reference>
<organism evidence="2 3">
    <name type="scientific">Calycina marina</name>
    <dbReference type="NCBI Taxonomy" id="1763456"/>
    <lineage>
        <taxon>Eukaryota</taxon>
        <taxon>Fungi</taxon>
        <taxon>Dikarya</taxon>
        <taxon>Ascomycota</taxon>
        <taxon>Pezizomycotina</taxon>
        <taxon>Leotiomycetes</taxon>
        <taxon>Helotiales</taxon>
        <taxon>Pezizellaceae</taxon>
        <taxon>Calycina</taxon>
    </lineage>
</organism>
<name>A0A9P7YU22_9HELO</name>
<sequence length="136" mass="15533">MVIKQLPKYWCPRWHLLAVLLTCDADHHTIIDKTIVLTMGSGTKSPYTLHEVQKPHHSLLMVESKAWQKLLSAIVCDEEKRMISKDSFTTPKDSSLFININIAIMIYATFKKKKKKKKKPRSSSTAFKRQACCGGD</sequence>
<accession>A0A9P7YU22</accession>
<comment type="caution">
    <text evidence="2">The sequence shown here is derived from an EMBL/GenBank/DDBJ whole genome shotgun (WGS) entry which is preliminary data.</text>
</comment>
<proteinExistence type="predicted"/>
<dbReference type="EMBL" id="MU254862">
    <property type="protein sequence ID" value="KAG9239829.1"/>
    <property type="molecule type" value="Genomic_DNA"/>
</dbReference>
<protein>
    <submittedName>
        <fullName evidence="2">Uncharacterized protein</fullName>
    </submittedName>
</protein>